<reference evidence="1" key="1">
    <citation type="submission" date="2019-03" db="EMBL/GenBank/DDBJ databases">
        <title>Single cell metagenomics reveals metabolic interactions within the superorganism composed of flagellate Streblomastix strix and complex community of Bacteroidetes bacteria on its surface.</title>
        <authorList>
            <person name="Treitli S.C."/>
            <person name="Kolisko M."/>
            <person name="Husnik F."/>
            <person name="Keeling P."/>
            <person name="Hampl V."/>
        </authorList>
    </citation>
    <scope>NUCLEOTIDE SEQUENCE</scope>
    <source>
        <strain evidence="1">STM</strain>
    </source>
</reference>
<dbReference type="AlphaFoldDB" id="A0A5J4R499"/>
<name>A0A5J4R499_9ZZZZ</name>
<proteinExistence type="predicted"/>
<dbReference type="EMBL" id="SNRY01001721">
    <property type="protein sequence ID" value="KAA6328987.1"/>
    <property type="molecule type" value="Genomic_DNA"/>
</dbReference>
<accession>A0A5J4R499</accession>
<protein>
    <submittedName>
        <fullName evidence="1">Uncharacterized protein</fullName>
    </submittedName>
</protein>
<organism evidence="1">
    <name type="scientific">termite gut metagenome</name>
    <dbReference type="NCBI Taxonomy" id="433724"/>
    <lineage>
        <taxon>unclassified sequences</taxon>
        <taxon>metagenomes</taxon>
        <taxon>organismal metagenomes</taxon>
    </lineage>
</organism>
<sequence length="110" mass="12796">MSRLRFATLDMTGSIVMSTERSEWRHLPKIYTLFSGQFREYCLFLRKNKKQHLWKELGTWRATSPPCKPVFSVLSVFDFAPCADAHGYNGLGAMRPYPAGWNLVRTRAFF</sequence>
<evidence type="ECO:0000313" key="1">
    <source>
        <dbReference type="EMBL" id="KAA6328987.1"/>
    </source>
</evidence>
<comment type="caution">
    <text evidence="1">The sequence shown here is derived from an EMBL/GenBank/DDBJ whole genome shotgun (WGS) entry which is preliminary data.</text>
</comment>
<gene>
    <name evidence="1" type="ORF">EZS27_022165</name>
</gene>